<evidence type="ECO:0000313" key="4">
    <source>
        <dbReference type="EMBL" id="CAD7252758.1"/>
    </source>
</evidence>
<reference evidence="4" key="1">
    <citation type="submission" date="2020-11" db="EMBL/GenBank/DDBJ databases">
        <authorList>
            <person name="Tran Van P."/>
        </authorList>
    </citation>
    <scope>NUCLEOTIDE SEQUENCE</scope>
</reference>
<evidence type="ECO:0000256" key="3">
    <source>
        <dbReference type="SAM" id="SignalP"/>
    </source>
</evidence>
<evidence type="ECO:0000256" key="2">
    <source>
        <dbReference type="ARBA" id="ARBA00023157"/>
    </source>
</evidence>
<dbReference type="CDD" id="cd00117">
    <property type="entry name" value="TFP"/>
    <property type="match status" value="1"/>
</dbReference>
<keyword evidence="1 3" id="KW-0732">Signal</keyword>
<keyword evidence="2" id="KW-1015">Disulfide bond</keyword>
<sequence>MIAWSITVSVVFLASTIPTGAARSKSNLTCYQCKVEKNEECGKEYLLPCLPANQPYDVCKTSVRKTAGKQETIEKECAIGPCSLAQVGLKLDDHHCDRTREEYTCVYCCKENGCNWTSGSTGRRAGALLPMLLLLFAVGPGSDRDRTLERYENVEDTLREHRGECDIEFGSKEADELLVRTHGGA</sequence>
<keyword evidence="5" id="KW-1185">Reference proteome</keyword>
<evidence type="ECO:0000313" key="5">
    <source>
        <dbReference type="Proteomes" id="UP000677054"/>
    </source>
</evidence>
<proteinExistence type="predicted"/>
<feature type="chain" id="PRO_5036403156" evidence="3">
    <location>
        <begin position="23"/>
        <end position="185"/>
    </location>
</feature>
<dbReference type="PANTHER" id="PTHR10036:SF3">
    <property type="entry name" value="PROTEIN SLEEPLESS-RELATED"/>
    <property type="match status" value="1"/>
</dbReference>
<dbReference type="Proteomes" id="UP000677054">
    <property type="component" value="Unassembled WGS sequence"/>
</dbReference>
<dbReference type="EMBL" id="CAJPEV010004808">
    <property type="protein sequence ID" value="CAG0902339.1"/>
    <property type="molecule type" value="Genomic_DNA"/>
</dbReference>
<evidence type="ECO:0000256" key="1">
    <source>
        <dbReference type="ARBA" id="ARBA00022729"/>
    </source>
</evidence>
<gene>
    <name evidence="4" type="ORF">DSTB1V02_LOCUS12513</name>
</gene>
<dbReference type="PANTHER" id="PTHR10036">
    <property type="entry name" value="CD59 GLYCOPROTEIN"/>
    <property type="match status" value="1"/>
</dbReference>
<dbReference type="EMBL" id="LR904325">
    <property type="protein sequence ID" value="CAD7252758.1"/>
    <property type="molecule type" value="Genomic_DNA"/>
</dbReference>
<protein>
    <submittedName>
        <fullName evidence="4">Uncharacterized protein</fullName>
    </submittedName>
</protein>
<dbReference type="AlphaFoldDB" id="A0A7R9FRY2"/>
<organism evidence="4">
    <name type="scientific">Darwinula stevensoni</name>
    <dbReference type="NCBI Taxonomy" id="69355"/>
    <lineage>
        <taxon>Eukaryota</taxon>
        <taxon>Metazoa</taxon>
        <taxon>Ecdysozoa</taxon>
        <taxon>Arthropoda</taxon>
        <taxon>Crustacea</taxon>
        <taxon>Oligostraca</taxon>
        <taxon>Ostracoda</taxon>
        <taxon>Podocopa</taxon>
        <taxon>Podocopida</taxon>
        <taxon>Darwinulocopina</taxon>
        <taxon>Darwinuloidea</taxon>
        <taxon>Darwinulidae</taxon>
        <taxon>Darwinula</taxon>
    </lineage>
</organism>
<feature type="signal peptide" evidence="3">
    <location>
        <begin position="1"/>
        <end position="22"/>
    </location>
</feature>
<accession>A0A7R9FRY2</accession>
<dbReference type="OrthoDB" id="8177818at2759"/>
<name>A0A7R9FRY2_9CRUS</name>